<dbReference type="PROSITE" id="PS51421">
    <property type="entry name" value="RAS"/>
    <property type="match status" value="1"/>
</dbReference>
<dbReference type="GO" id="GO:0003924">
    <property type="term" value="F:GTPase activity"/>
    <property type="evidence" value="ECO:0007669"/>
    <property type="project" value="InterPro"/>
</dbReference>
<dbReference type="Gene3D" id="3.40.50.300">
    <property type="entry name" value="P-loop containing nucleotide triphosphate hydrolases"/>
    <property type="match status" value="1"/>
</dbReference>
<evidence type="ECO:0000256" key="7">
    <source>
        <dbReference type="ARBA" id="ARBA00023136"/>
    </source>
</evidence>
<dbReference type="GO" id="GO:0005525">
    <property type="term" value="F:GTP binding"/>
    <property type="evidence" value="ECO:0007669"/>
    <property type="project" value="UniProtKB-KW"/>
</dbReference>
<keyword evidence="8" id="KW-0449">Lipoprotein</keyword>
<keyword evidence="7" id="KW-0472">Membrane</keyword>
<evidence type="ECO:0000256" key="8">
    <source>
        <dbReference type="ARBA" id="ARBA00023288"/>
    </source>
</evidence>
<dbReference type="PRINTS" id="PR00449">
    <property type="entry name" value="RASTRNSFRMNG"/>
</dbReference>
<dbReference type="FunFam" id="3.40.50.300:FF:000780">
    <property type="entry name" value="Rho GTPase Rho3"/>
    <property type="match status" value="1"/>
</dbReference>
<dbReference type="OrthoDB" id="8830751at2759"/>
<evidence type="ECO:0000256" key="10">
    <source>
        <dbReference type="ARBA" id="ARBA00067968"/>
    </source>
</evidence>
<dbReference type="PROSITE" id="PS51420">
    <property type="entry name" value="RHO"/>
    <property type="match status" value="1"/>
</dbReference>
<comment type="similarity">
    <text evidence="2">Belongs to the small GTPase superfamily. Rho family.</text>
</comment>
<keyword evidence="13" id="KW-1185">Reference proteome</keyword>
<feature type="region of interest" description="Disordered" evidence="11">
    <location>
        <begin position="1"/>
        <end position="49"/>
    </location>
</feature>
<dbReference type="SMART" id="SM00173">
    <property type="entry name" value="RAS"/>
    <property type="match status" value="1"/>
</dbReference>
<keyword evidence="9" id="KW-0636">Prenylation</keyword>
<keyword evidence="5" id="KW-0547">Nucleotide-binding</keyword>
<dbReference type="EMBL" id="JABELV010000023">
    <property type="protein sequence ID" value="KAG7562964.1"/>
    <property type="molecule type" value="Genomic_DNA"/>
</dbReference>
<dbReference type="GO" id="GO:0007163">
    <property type="term" value="P:establishment or maintenance of cell polarity"/>
    <property type="evidence" value="ECO:0007669"/>
    <property type="project" value="UniProtKB-ARBA"/>
</dbReference>
<dbReference type="SMART" id="SM00175">
    <property type="entry name" value="RAB"/>
    <property type="match status" value="1"/>
</dbReference>
<comment type="subcellular location">
    <subcellularLocation>
        <location evidence="1">Cell membrane</location>
        <topology evidence="1">Lipid-anchor</topology>
    </subcellularLocation>
</comment>
<evidence type="ECO:0000256" key="9">
    <source>
        <dbReference type="ARBA" id="ARBA00023289"/>
    </source>
</evidence>
<dbReference type="InterPro" id="IPR027417">
    <property type="entry name" value="P-loop_NTPase"/>
</dbReference>
<dbReference type="GO" id="GO:0005886">
    <property type="term" value="C:plasma membrane"/>
    <property type="evidence" value="ECO:0007669"/>
    <property type="project" value="UniProtKB-SubCell"/>
</dbReference>
<keyword evidence="3" id="KW-1003">Cell membrane</keyword>
<accession>A0A8K0JP93</accession>
<dbReference type="GO" id="GO:0007264">
    <property type="term" value="P:small GTPase-mediated signal transduction"/>
    <property type="evidence" value="ECO:0007669"/>
    <property type="project" value="InterPro"/>
</dbReference>
<dbReference type="AlphaFoldDB" id="A0A8K0JP93"/>
<keyword evidence="6" id="KW-0342">GTP-binding</keyword>
<dbReference type="SUPFAM" id="SSF52540">
    <property type="entry name" value="P-loop containing nucleoside triphosphate hydrolases"/>
    <property type="match status" value="1"/>
</dbReference>
<evidence type="ECO:0000256" key="11">
    <source>
        <dbReference type="SAM" id="MobiDB-lite"/>
    </source>
</evidence>
<dbReference type="PANTHER" id="PTHR24072">
    <property type="entry name" value="RHO FAMILY GTPASE"/>
    <property type="match status" value="1"/>
</dbReference>
<dbReference type="GO" id="GO:0017157">
    <property type="term" value="P:regulation of exocytosis"/>
    <property type="evidence" value="ECO:0007669"/>
    <property type="project" value="UniProtKB-ARBA"/>
</dbReference>
<evidence type="ECO:0000256" key="2">
    <source>
        <dbReference type="ARBA" id="ARBA00010142"/>
    </source>
</evidence>
<dbReference type="Proteomes" id="UP000812966">
    <property type="component" value="Unassembled WGS sequence"/>
</dbReference>
<evidence type="ECO:0000256" key="4">
    <source>
        <dbReference type="ARBA" id="ARBA00022481"/>
    </source>
</evidence>
<dbReference type="GO" id="GO:0030036">
    <property type="term" value="P:actin cytoskeleton organization"/>
    <property type="evidence" value="ECO:0007669"/>
    <property type="project" value="UniProtKB-ARBA"/>
</dbReference>
<dbReference type="InterPro" id="IPR003578">
    <property type="entry name" value="Small_GTPase_Rho"/>
</dbReference>
<feature type="compositionally biased region" description="Polar residues" evidence="11">
    <location>
        <begin position="16"/>
        <end position="26"/>
    </location>
</feature>
<evidence type="ECO:0000256" key="5">
    <source>
        <dbReference type="ARBA" id="ARBA00022741"/>
    </source>
</evidence>
<dbReference type="SMART" id="SM00174">
    <property type="entry name" value="RHO"/>
    <property type="match status" value="1"/>
</dbReference>
<reference evidence="12" key="1">
    <citation type="submission" date="2020-04" db="EMBL/GenBank/DDBJ databases">
        <title>Analysis of mating type loci in Filobasidium floriforme.</title>
        <authorList>
            <person name="Nowrousian M."/>
        </authorList>
    </citation>
    <scope>NUCLEOTIDE SEQUENCE</scope>
    <source>
        <strain evidence="12">CBS 6242</strain>
    </source>
</reference>
<dbReference type="Pfam" id="PF00071">
    <property type="entry name" value="Ras"/>
    <property type="match status" value="1"/>
</dbReference>
<evidence type="ECO:0000256" key="1">
    <source>
        <dbReference type="ARBA" id="ARBA00004193"/>
    </source>
</evidence>
<evidence type="ECO:0000313" key="12">
    <source>
        <dbReference type="EMBL" id="KAG7562964.1"/>
    </source>
</evidence>
<comment type="caution">
    <text evidence="12">The sequence shown here is derived from an EMBL/GenBank/DDBJ whole genome shotgun (WGS) entry which is preliminary data.</text>
</comment>
<protein>
    <recommendedName>
        <fullName evidence="10">GTP-binding protein RHO3</fullName>
    </recommendedName>
</protein>
<sequence>MPLCIPSSSSKTSSSPYDPTNKSNRISDGGYPHGPANGGGMMSGSAGRTKKPVNRKLVVLGDGACGKTSMLTVFTQGYFPTDYEPTVFENFVETLTVDGQAVELSLWDTAGQEEFDRLRSLSYADTHVIMICFSVERPESLENVEAKWIGEVDHYCPDVMIVLVALKCDLREDEVANRKLIERGQRGILSYEDGLEVAKRIRAHRYLECSAKMNRGIRQAIEETARVALSRTKPAQVRTAEPMGSPRKEKGGGCVIA</sequence>
<dbReference type="InterPro" id="IPR005225">
    <property type="entry name" value="Small_GTP-bd"/>
</dbReference>
<evidence type="ECO:0000313" key="13">
    <source>
        <dbReference type="Proteomes" id="UP000812966"/>
    </source>
</evidence>
<organism evidence="12 13">
    <name type="scientific">Filobasidium floriforme</name>
    <dbReference type="NCBI Taxonomy" id="5210"/>
    <lineage>
        <taxon>Eukaryota</taxon>
        <taxon>Fungi</taxon>
        <taxon>Dikarya</taxon>
        <taxon>Basidiomycota</taxon>
        <taxon>Agaricomycotina</taxon>
        <taxon>Tremellomycetes</taxon>
        <taxon>Filobasidiales</taxon>
        <taxon>Filobasidiaceae</taxon>
        <taxon>Filobasidium</taxon>
    </lineage>
</organism>
<feature type="region of interest" description="Disordered" evidence="11">
    <location>
        <begin position="232"/>
        <end position="257"/>
    </location>
</feature>
<dbReference type="NCBIfam" id="TIGR00231">
    <property type="entry name" value="small_GTP"/>
    <property type="match status" value="1"/>
</dbReference>
<keyword evidence="4" id="KW-0488">Methylation</keyword>
<dbReference type="InterPro" id="IPR001806">
    <property type="entry name" value="Small_GTPase"/>
</dbReference>
<evidence type="ECO:0000256" key="3">
    <source>
        <dbReference type="ARBA" id="ARBA00022475"/>
    </source>
</evidence>
<name>A0A8K0JP93_9TREE</name>
<dbReference type="PROSITE" id="PS51419">
    <property type="entry name" value="RAB"/>
    <property type="match status" value="1"/>
</dbReference>
<proteinExistence type="inferred from homology"/>
<gene>
    <name evidence="12" type="ORF">FFLO_01654</name>
</gene>
<evidence type="ECO:0000256" key="6">
    <source>
        <dbReference type="ARBA" id="ARBA00023134"/>
    </source>
</evidence>